<dbReference type="SUPFAM" id="SSF49899">
    <property type="entry name" value="Concanavalin A-like lectins/glucanases"/>
    <property type="match status" value="2"/>
</dbReference>
<sequence length="843" mass="95892">MMCIIYTLWISLTFLLLSMVRCSLVTMRGGEYIVKDLRGEKIHSETLHVVFQFKTIDPSSLLLFSVNHQLGDFISLELIGGKLRYKGRLGDEDKGAQEMIVGGDALLNDYQWHVVDLKLNKRTVTIELDYQPHTKTFEGAYEVLDLDGDVYLGGVSSTLDVSQYGITVRRYSGCLRNFFFNDDDFLYKTKYSKPTYSSYGDLLWNKCENIDYQPIMFKSPQEYALVPTYLKHSLSLTFKFRTLIGSGLLFSKVSKAVTATLYLKETKLFLSVRIGEGNGPIIMTQGADLDDGFWHRVEISITTKHIMLKLDQLSELKHHSPFSHLVSFHKSNGTLGGGEEHIMKGFVGCMYNIWMDNTLIDYRKLHPVYSAGVLRKCELKDYCLFQPCRNGGRCTQNHKSYKCDCINTMYSGPTCEESVFQRSCQEYKELGLHEDAYCTIDPDGDQAQIKPFRVLCNMTRYSHKAVTIFEHQLPTDEIQISKGVIEGQSYHHNIDYAIDLDTFDYLLQHATHCQQHVNFKCKNARLMNSPLGPAETVWIGRQGHDEQYWGGAKPDSGSCACRYDKSCAKPYRYCNCDVGDDVWRSDAGYLNQTDRLPVVMMSFKLTANQSFFSVGHLECQFNATAIPQNLSKFRALKACTPLNQRPTSRPHVTNPSIKQNERILSWDRKKPNFNYGRKNPTKEQGYVGPFVPKVNVNVTVELPKILEKQGEEGLKFTLSVYAVIVIAVATVIVVIIIAIVIIAKRCQGLRNGGRATSEHDMDDYEREDGAAANEMCTFFGSYSRPSNSNRPVIEVHRHSIHCDTIDELPPAYREFAHGYGHQPITTHIDLSYKPHKKSFGMFC</sequence>
<dbReference type="Gene3D" id="2.60.120.200">
    <property type="match status" value="2"/>
</dbReference>
<dbReference type="PROSITE" id="PS50026">
    <property type="entry name" value="EGF_3"/>
    <property type="match status" value="1"/>
</dbReference>
<dbReference type="CDD" id="cd00110">
    <property type="entry name" value="LamG"/>
    <property type="match status" value="2"/>
</dbReference>
<accession>A0A7M6DNW9</accession>
<dbReference type="Pfam" id="PF02210">
    <property type="entry name" value="Laminin_G_2"/>
    <property type="match status" value="2"/>
</dbReference>
<name>A0A7M6DNW9_9CNID</name>
<dbReference type="PROSITE" id="PS50025">
    <property type="entry name" value="LAM_G_DOMAIN"/>
    <property type="match status" value="2"/>
</dbReference>
<evidence type="ECO:0000313" key="7">
    <source>
        <dbReference type="EnsemblMetazoa" id="CLYHEMP018895.1"/>
    </source>
</evidence>
<keyword evidence="3" id="KW-1133">Transmembrane helix</keyword>
<reference evidence="7" key="1">
    <citation type="submission" date="2021-01" db="UniProtKB">
        <authorList>
            <consortium name="EnsemblMetazoa"/>
        </authorList>
    </citation>
    <scope>IDENTIFICATION</scope>
</reference>
<evidence type="ECO:0000259" key="6">
    <source>
        <dbReference type="PROSITE" id="PS50026"/>
    </source>
</evidence>
<dbReference type="RefSeq" id="XP_066933987.1">
    <property type="nucleotide sequence ID" value="XM_067077886.1"/>
</dbReference>
<dbReference type="InterPro" id="IPR036056">
    <property type="entry name" value="Fibrinogen-like_C"/>
</dbReference>
<dbReference type="InterPro" id="IPR000742">
    <property type="entry name" value="EGF"/>
</dbReference>
<dbReference type="InterPro" id="IPR001791">
    <property type="entry name" value="Laminin_G"/>
</dbReference>
<keyword evidence="1" id="KW-1015">Disulfide bond</keyword>
<feature type="chain" id="PRO_5029749770" description="Contactin-associated protein-like 2" evidence="4">
    <location>
        <begin position="23"/>
        <end position="843"/>
    </location>
</feature>
<feature type="domain" description="Laminin G" evidence="5">
    <location>
        <begin position="213"/>
        <end position="377"/>
    </location>
</feature>
<feature type="domain" description="Laminin G" evidence="5">
    <location>
        <begin position="24"/>
        <end position="207"/>
    </location>
</feature>
<dbReference type="GeneID" id="136821674"/>
<protein>
    <recommendedName>
        <fullName evidence="9">Contactin-associated protein-like 2</fullName>
    </recommendedName>
</protein>
<comment type="caution">
    <text evidence="2">Lacks conserved residue(s) required for the propagation of feature annotation.</text>
</comment>
<feature type="domain" description="EGF-like" evidence="6">
    <location>
        <begin position="379"/>
        <end position="416"/>
    </location>
</feature>
<dbReference type="AlphaFoldDB" id="A0A7M6DNW9"/>
<dbReference type="Gene3D" id="2.60.120.1000">
    <property type="match status" value="1"/>
</dbReference>
<keyword evidence="2" id="KW-0245">EGF-like domain</keyword>
<dbReference type="EnsemblMetazoa" id="CLYHEMT018895.1">
    <property type="protein sequence ID" value="CLYHEMP018895.1"/>
    <property type="gene ID" value="CLYHEMG018895"/>
</dbReference>
<feature type="transmembrane region" description="Helical" evidence="3">
    <location>
        <begin position="718"/>
        <end position="743"/>
    </location>
</feature>
<dbReference type="Proteomes" id="UP000594262">
    <property type="component" value="Unplaced"/>
</dbReference>
<dbReference type="InterPro" id="IPR050372">
    <property type="entry name" value="Neurexin-related_CASP"/>
</dbReference>
<proteinExistence type="predicted"/>
<dbReference type="PANTHER" id="PTHR15036">
    <property type="entry name" value="PIKACHURIN-LIKE PROTEIN"/>
    <property type="match status" value="1"/>
</dbReference>
<evidence type="ECO:0000256" key="4">
    <source>
        <dbReference type="SAM" id="SignalP"/>
    </source>
</evidence>
<evidence type="ECO:0008006" key="9">
    <source>
        <dbReference type="Google" id="ProtNLM"/>
    </source>
</evidence>
<dbReference type="OrthoDB" id="26719at2759"/>
<dbReference type="InterPro" id="IPR013320">
    <property type="entry name" value="ConA-like_dom_sf"/>
</dbReference>
<dbReference type="SMART" id="SM00282">
    <property type="entry name" value="LamG"/>
    <property type="match status" value="2"/>
</dbReference>
<keyword evidence="4" id="KW-0732">Signal</keyword>
<evidence type="ECO:0000256" key="3">
    <source>
        <dbReference type="SAM" id="Phobius"/>
    </source>
</evidence>
<keyword evidence="3" id="KW-0472">Membrane</keyword>
<keyword evidence="8" id="KW-1185">Reference proteome</keyword>
<feature type="signal peptide" evidence="4">
    <location>
        <begin position="1"/>
        <end position="22"/>
    </location>
</feature>
<keyword evidence="3" id="KW-0812">Transmembrane</keyword>
<organism evidence="7 8">
    <name type="scientific">Clytia hemisphaerica</name>
    <dbReference type="NCBI Taxonomy" id="252671"/>
    <lineage>
        <taxon>Eukaryota</taxon>
        <taxon>Metazoa</taxon>
        <taxon>Cnidaria</taxon>
        <taxon>Hydrozoa</taxon>
        <taxon>Hydroidolina</taxon>
        <taxon>Leptothecata</taxon>
        <taxon>Obeliida</taxon>
        <taxon>Clytiidae</taxon>
        <taxon>Clytia</taxon>
    </lineage>
</organism>
<evidence type="ECO:0000256" key="2">
    <source>
        <dbReference type="PROSITE-ProRule" id="PRU00076"/>
    </source>
</evidence>
<dbReference type="GO" id="GO:0016020">
    <property type="term" value="C:membrane"/>
    <property type="evidence" value="ECO:0007669"/>
    <property type="project" value="UniProtKB-SubCell"/>
</dbReference>
<dbReference type="SUPFAM" id="SSF56496">
    <property type="entry name" value="Fibrinogen C-terminal domain-like"/>
    <property type="match status" value="1"/>
</dbReference>
<dbReference type="PANTHER" id="PTHR15036:SF49">
    <property type="entry name" value="AXOTACTIN"/>
    <property type="match status" value="1"/>
</dbReference>
<evidence type="ECO:0000256" key="1">
    <source>
        <dbReference type="ARBA" id="ARBA00023157"/>
    </source>
</evidence>
<dbReference type="SUPFAM" id="SSF57196">
    <property type="entry name" value="EGF/Laminin"/>
    <property type="match status" value="1"/>
</dbReference>
<evidence type="ECO:0000313" key="8">
    <source>
        <dbReference type="Proteomes" id="UP000594262"/>
    </source>
</evidence>
<evidence type="ECO:0000259" key="5">
    <source>
        <dbReference type="PROSITE" id="PS50025"/>
    </source>
</evidence>
<dbReference type="CDD" id="cd00054">
    <property type="entry name" value="EGF_CA"/>
    <property type="match status" value="1"/>
</dbReference>